<keyword evidence="2" id="KW-0812">Transmembrane</keyword>
<keyword evidence="4" id="KW-1185">Reference proteome</keyword>
<feature type="transmembrane region" description="Helical" evidence="2">
    <location>
        <begin position="146"/>
        <end position="169"/>
    </location>
</feature>
<evidence type="ECO:0000256" key="1">
    <source>
        <dbReference type="SAM" id="MobiDB-lite"/>
    </source>
</evidence>
<keyword evidence="2" id="KW-0472">Membrane</keyword>
<dbReference type="RefSeq" id="WP_340517995.1">
    <property type="nucleotide sequence ID" value="NZ_JBBLXS010000013.1"/>
</dbReference>
<comment type="caution">
    <text evidence="3">The sequence shown here is derived from an EMBL/GenBank/DDBJ whole genome shotgun (WGS) entry which is preliminary data.</text>
</comment>
<keyword evidence="2" id="KW-1133">Transmembrane helix</keyword>
<feature type="compositionally biased region" description="Polar residues" evidence="1">
    <location>
        <begin position="264"/>
        <end position="273"/>
    </location>
</feature>
<protein>
    <submittedName>
        <fullName evidence="3">Uncharacterized protein</fullName>
    </submittedName>
</protein>
<sequence length="346" mass="38209">MTELNFQELAKQGNPQAIASWLQSQLQSEDITVTVNLKGDYLEVFLDASPVPAPDTSVDFVRKELTDLQPKSIRLVKVEGREIGQAVSDWSQEFILEHPSIAQENNPEKSLTNTIVANQENLMETAKNMEATQPEMKELENRLRSTFMVVGMVTGILAIAVVAFVGKLLNEPAGNAGKNLEETTTVATVPDPFREAVNSAVKAAELGRAAKTKEEWNLVANNWQEAISLMRRVPQSSPHHELAQTKVAEYQKYLIYAQESAVTLPSPTPTTATGEKESAEKSAKKSNSEKETTEKSTKKSNSEKEATEKSTKKSNSEKEATEKSTKKSNSEKESNEKANRKSNPEK</sequence>
<organism evidence="3 4">
    <name type="scientific">Microcoleus anatoxicus PTRS2</name>
    <dbReference type="NCBI Taxonomy" id="2705321"/>
    <lineage>
        <taxon>Bacteria</taxon>
        <taxon>Bacillati</taxon>
        <taxon>Cyanobacteriota</taxon>
        <taxon>Cyanophyceae</taxon>
        <taxon>Oscillatoriophycideae</taxon>
        <taxon>Oscillatoriales</taxon>
        <taxon>Microcoleaceae</taxon>
        <taxon>Microcoleus</taxon>
        <taxon>Microcoleus anatoxicus</taxon>
    </lineage>
</organism>
<name>A0ABU8YGX8_9CYAN</name>
<reference evidence="3 4" key="1">
    <citation type="journal article" date="2020" name="Harmful Algae">
        <title>Molecular and morphological characterization of a novel dihydroanatoxin-a producing Microcoleus species (cyanobacteria) from the Russian River, California, USA.</title>
        <authorList>
            <person name="Conklin K.Y."/>
            <person name="Stancheva R."/>
            <person name="Otten T.G."/>
            <person name="Fadness R."/>
            <person name="Boyer G.L."/>
            <person name="Read B."/>
            <person name="Zhang X."/>
            <person name="Sheath R.G."/>
        </authorList>
    </citation>
    <scope>NUCLEOTIDE SEQUENCE [LARGE SCALE GENOMIC DNA]</scope>
    <source>
        <strain evidence="3 4">PTRS2</strain>
    </source>
</reference>
<feature type="compositionally biased region" description="Basic and acidic residues" evidence="1">
    <location>
        <begin position="274"/>
        <end position="346"/>
    </location>
</feature>
<feature type="region of interest" description="Disordered" evidence="1">
    <location>
        <begin position="264"/>
        <end position="346"/>
    </location>
</feature>
<evidence type="ECO:0000313" key="3">
    <source>
        <dbReference type="EMBL" id="MEK0183604.1"/>
    </source>
</evidence>
<gene>
    <name evidence="3" type="ORF">WMG39_01950</name>
</gene>
<accession>A0ABU8YGX8</accession>
<dbReference type="EMBL" id="JBBLXS010000013">
    <property type="protein sequence ID" value="MEK0183604.1"/>
    <property type="molecule type" value="Genomic_DNA"/>
</dbReference>
<dbReference type="Proteomes" id="UP001384579">
    <property type="component" value="Unassembled WGS sequence"/>
</dbReference>
<evidence type="ECO:0000313" key="4">
    <source>
        <dbReference type="Proteomes" id="UP001384579"/>
    </source>
</evidence>
<evidence type="ECO:0000256" key="2">
    <source>
        <dbReference type="SAM" id="Phobius"/>
    </source>
</evidence>
<proteinExistence type="predicted"/>